<name>A0ABU1UY44_9GAMM</name>
<evidence type="ECO:0000313" key="5">
    <source>
        <dbReference type="Proteomes" id="UP001253595"/>
    </source>
</evidence>
<dbReference type="Proteomes" id="UP001253595">
    <property type="component" value="Unassembled WGS sequence"/>
</dbReference>
<dbReference type="SUPFAM" id="SSF52096">
    <property type="entry name" value="ClpP/crotonase"/>
    <property type="match status" value="1"/>
</dbReference>
<evidence type="ECO:0000313" key="4">
    <source>
        <dbReference type="EMBL" id="MDR7090117.1"/>
    </source>
</evidence>
<reference evidence="4 5" key="1">
    <citation type="submission" date="2023-07" db="EMBL/GenBank/DDBJ databases">
        <title>Sorghum-associated microbial communities from plants grown in Nebraska, USA.</title>
        <authorList>
            <person name="Schachtman D."/>
        </authorList>
    </citation>
    <scope>NUCLEOTIDE SEQUENCE [LARGE SCALE GENOMIC DNA]</scope>
    <source>
        <strain evidence="4 5">BE190</strain>
    </source>
</reference>
<keyword evidence="2" id="KW-0576">Peroxisome</keyword>
<protein>
    <submittedName>
        <fullName evidence="4">Enoyl-CoA hydratase/carnithine racemase</fullName>
    </submittedName>
</protein>
<comment type="subcellular location">
    <subcellularLocation>
        <location evidence="1">Peroxisome</location>
    </subcellularLocation>
</comment>
<evidence type="ECO:0000256" key="2">
    <source>
        <dbReference type="ARBA" id="ARBA00023140"/>
    </source>
</evidence>
<dbReference type="InterPro" id="IPR001753">
    <property type="entry name" value="Enoyl-CoA_hydra/iso"/>
</dbReference>
<dbReference type="EMBL" id="JAVDVX010000003">
    <property type="protein sequence ID" value="MDR7090117.1"/>
    <property type="molecule type" value="Genomic_DNA"/>
</dbReference>
<dbReference type="CDD" id="cd06558">
    <property type="entry name" value="crotonase-like"/>
    <property type="match status" value="1"/>
</dbReference>
<dbReference type="InterPro" id="IPR029045">
    <property type="entry name" value="ClpP/crotonase-like_dom_sf"/>
</dbReference>
<dbReference type="PANTHER" id="PTHR43684">
    <property type="match status" value="1"/>
</dbReference>
<proteinExistence type="predicted"/>
<dbReference type="Pfam" id="PF00378">
    <property type="entry name" value="ECH_1"/>
    <property type="match status" value="1"/>
</dbReference>
<dbReference type="Gene3D" id="3.90.226.10">
    <property type="entry name" value="2-enoyl-CoA Hydratase, Chain A, domain 1"/>
    <property type="match status" value="1"/>
</dbReference>
<sequence>MITSPIPQILTQLDSRVLTLSFNRPERKNALTLAMYGALADLIKAADADNEVRVLVLTGTDEFFTSGNDLMDFMNEPEIHDNHPVVRFMEALRHCGKPVVAVVRGHAVGIGTTMLLHCDLVYAADDARMQLPFVNLGLCPEYASSYLVPRLVGQQKAAELFLLGEPFSGADAAALGLVTKAVPWDELTEYSRAKIARLALQPPGAVRRTKALLRAATNVAVDASLSTEYAGFAAGLASDECKESVTAFFEKRAPDFSRF</sequence>
<dbReference type="InterPro" id="IPR051053">
    <property type="entry name" value="ECH/Chromodomain_protein"/>
</dbReference>
<dbReference type="RefSeq" id="WP_310072186.1">
    <property type="nucleotide sequence ID" value="NZ_JAVDVX010000003.1"/>
</dbReference>
<evidence type="ECO:0000256" key="3">
    <source>
        <dbReference type="ARBA" id="ARBA00023235"/>
    </source>
</evidence>
<accession>A0ABU1UY44</accession>
<evidence type="ECO:0000256" key="1">
    <source>
        <dbReference type="ARBA" id="ARBA00004275"/>
    </source>
</evidence>
<organism evidence="4 5">
    <name type="scientific">Cellvibrio fibrivorans</name>
    <dbReference type="NCBI Taxonomy" id="126350"/>
    <lineage>
        <taxon>Bacteria</taxon>
        <taxon>Pseudomonadati</taxon>
        <taxon>Pseudomonadota</taxon>
        <taxon>Gammaproteobacteria</taxon>
        <taxon>Cellvibrionales</taxon>
        <taxon>Cellvibrionaceae</taxon>
        <taxon>Cellvibrio</taxon>
    </lineage>
</organism>
<keyword evidence="3" id="KW-0413">Isomerase</keyword>
<gene>
    <name evidence="4" type="ORF">J2X05_002139</name>
</gene>
<keyword evidence="5" id="KW-1185">Reference proteome</keyword>
<dbReference type="PANTHER" id="PTHR43684:SF1">
    <property type="entry name" value="ENOYL-COA DELTA ISOMERASE 2"/>
    <property type="match status" value="1"/>
</dbReference>
<comment type="caution">
    <text evidence="4">The sequence shown here is derived from an EMBL/GenBank/DDBJ whole genome shotgun (WGS) entry which is preliminary data.</text>
</comment>